<proteinExistence type="predicted"/>
<feature type="transmembrane region" description="Helical" evidence="1">
    <location>
        <begin position="206"/>
        <end position="228"/>
    </location>
</feature>
<evidence type="ECO:0000313" key="3">
    <source>
        <dbReference type="Proteomes" id="UP001274896"/>
    </source>
</evidence>
<evidence type="ECO:0000313" key="2">
    <source>
        <dbReference type="EMBL" id="KAK3528757.1"/>
    </source>
</evidence>
<keyword evidence="3" id="KW-1185">Reference proteome</keyword>
<feature type="transmembrane region" description="Helical" evidence="1">
    <location>
        <begin position="150"/>
        <end position="169"/>
    </location>
</feature>
<dbReference type="EMBL" id="JAUCMX010000012">
    <property type="protein sequence ID" value="KAK3528757.1"/>
    <property type="molecule type" value="Genomic_DNA"/>
</dbReference>
<feature type="transmembrane region" description="Helical" evidence="1">
    <location>
        <begin position="175"/>
        <end position="199"/>
    </location>
</feature>
<organism evidence="2 3">
    <name type="scientific">Hemibagrus guttatus</name>
    <dbReference type="NCBI Taxonomy" id="175788"/>
    <lineage>
        <taxon>Eukaryota</taxon>
        <taxon>Metazoa</taxon>
        <taxon>Chordata</taxon>
        <taxon>Craniata</taxon>
        <taxon>Vertebrata</taxon>
        <taxon>Euteleostomi</taxon>
        <taxon>Actinopterygii</taxon>
        <taxon>Neopterygii</taxon>
        <taxon>Teleostei</taxon>
        <taxon>Ostariophysi</taxon>
        <taxon>Siluriformes</taxon>
        <taxon>Bagridae</taxon>
        <taxon>Hemibagrus</taxon>
    </lineage>
</organism>
<keyword evidence="1" id="KW-0472">Membrane</keyword>
<keyword evidence="1" id="KW-0812">Transmembrane</keyword>
<protein>
    <submittedName>
        <fullName evidence="2">Uncharacterized protein</fullName>
    </submittedName>
</protein>
<accession>A0AAE0QQ03</accession>
<dbReference type="AlphaFoldDB" id="A0AAE0QQ03"/>
<comment type="caution">
    <text evidence="2">The sequence shown here is derived from an EMBL/GenBank/DDBJ whole genome shotgun (WGS) entry which is preliminary data.</text>
</comment>
<sequence>MGKHKDLRHFDKGQIVMARRLGQSISKTAGLVGYTVYSWYMMKGEGIGGPVVGFSPTMRKARVQFPANAQTPATGCSAGPKPSKKWEGCVRKGIRRKTCAKLLCRPAVATSSWSGGVMVDPLLFLSGEHWLQGKFTVYFKSLTLVIPPECIVVYCGVLGVYCGVLGVYCGVLWCIVVYCGVLSVLWCIVVYCGVLGVYYECIVECIVVYCGVLGVYYECIVVYCGVYYECIVVYCGVL</sequence>
<reference evidence="2" key="1">
    <citation type="submission" date="2023-06" db="EMBL/GenBank/DDBJ databases">
        <title>Male Hemibagrus guttatus genome.</title>
        <authorList>
            <person name="Bian C."/>
        </authorList>
    </citation>
    <scope>NUCLEOTIDE SEQUENCE</scope>
    <source>
        <strain evidence="2">Male_cb2023</strain>
        <tissue evidence="2">Muscle</tissue>
    </source>
</reference>
<keyword evidence="1" id="KW-1133">Transmembrane helix</keyword>
<evidence type="ECO:0000256" key="1">
    <source>
        <dbReference type="SAM" id="Phobius"/>
    </source>
</evidence>
<gene>
    <name evidence="2" type="ORF">QTP70_011190</name>
</gene>
<dbReference type="Proteomes" id="UP001274896">
    <property type="component" value="Unassembled WGS sequence"/>
</dbReference>
<name>A0AAE0QQ03_9TELE</name>